<dbReference type="Proteomes" id="UP000006352">
    <property type="component" value="Unassembled WGS sequence"/>
</dbReference>
<dbReference type="Gene3D" id="3.40.50.1820">
    <property type="entry name" value="alpha/beta hydrolase"/>
    <property type="match status" value="1"/>
</dbReference>
<dbReference type="EMBL" id="HE797116">
    <property type="protein sequence ID" value="CCM03507.1"/>
    <property type="molecule type" value="Genomic_DNA"/>
</dbReference>
<reference evidence="3 4" key="1">
    <citation type="journal article" date="2012" name="Appl. Environ. Microbiol.">
        <title>Short-read sequencing for genomic analysis of the brown rot fungus Fibroporia radiculosa.</title>
        <authorList>
            <person name="Tang J.D."/>
            <person name="Perkins A.D."/>
            <person name="Sonstegard T.S."/>
            <person name="Schroeder S.G."/>
            <person name="Burgess S.C."/>
            <person name="Diehl S.V."/>
        </authorList>
    </citation>
    <scope>NUCLEOTIDE SEQUENCE [LARGE SCALE GENOMIC DNA]</scope>
    <source>
        <strain evidence="3 4">TFFH 294</strain>
    </source>
</reference>
<keyword evidence="4" id="KW-1185">Reference proteome</keyword>
<dbReference type="HOGENOM" id="CLU_012494_9_2_1"/>
<proteinExistence type="predicted"/>
<organism evidence="3 4">
    <name type="scientific">Fibroporia radiculosa</name>
    <dbReference type="NCBI Taxonomy" id="599839"/>
    <lineage>
        <taxon>Eukaryota</taxon>
        <taxon>Fungi</taxon>
        <taxon>Dikarya</taxon>
        <taxon>Basidiomycota</taxon>
        <taxon>Agaricomycotina</taxon>
        <taxon>Agaricomycetes</taxon>
        <taxon>Polyporales</taxon>
        <taxon>Fibroporiaceae</taxon>
        <taxon>Fibroporia</taxon>
    </lineage>
</organism>
<evidence type="ECO:0000313" key="3">
    <source>
        <dbReference type="EMBL" id="CCM03507.1"/>
    </source>
</evidence>
<dbReference type="PANTHER" id="PTHR48081">
    <property type="entry name" value="AB HYDROLASE SUPERFAMILY PROTEIN C4A8.06C"/>
    <property type="match status" value="1"/>
</dbReference>
<sequence>MPPATGHDILADVKDAIHFISSSLHLDMASHLLESHRPSVFGFKVDPDAIAVMGTSAGGLCAYLAAAHAVPKPKAVLSMYGMGGNLLTSQYFSPKTTAFFRGRELLDSANFRDYLYPASEILAQTSDSALIYHSQTSATPGYPANPRMLLARLYLQLGTFMDYYTGCHDPSLSAALRSAATRQVNVSSAVIEDAIPAEHLSLFPQLQIGSTWPPTFLIHGSLDSAVLKDESCHLYHLLQRAGVDAKLKIIDSEEHSFDYQKDAEEKYGQEGGLFDEIAEFVISHVRL</sequence>
<dbReference type="Pfam" id="PF00326">
    <property type="entry name" value="Peptidase_S9"/>
    <property type="match status" value="1"/>
</dbReference>
<evidence type="ECO:0000259" key="2">
    <source>
        <dbReference type="Pfam" id="PF00326"/>
    </source>
</evidence>
<dbReference type="RefSeq" id="XP_012182790.1">
    <property type="nucleotide sequence ID" value="XM_012327400.1"/>
</dbReference>
<dbReference type="OrthoDB" id="19653at2759"/>
<dbReference type="PANTHER" id="PTHR48081:SF3">
    <property type="entry name" value="ALPHA_BETA HYDROLASE FOLD-3 DOMAIN-CONTAINING PROTEIN"/>
    <property type="match status" value="1"/>
</dbReference>
<dbReference type="InterPro" id="IPR029058">
    <property type="entry name" value="AB_hydrolase_fold"/>
</dbReference>
<feature type="domain" description="Peptidase S9 prolyl oligopeptidase catalytic" evidence="2">
    <location>
        <begin position="213"/>
        <end position="270"/>
    </location>
</feature>
<dbReference type="GeneID" id="24098418"/>
<dbReference type="InterPro" id="IPR001375">
    <property type="entry name" value="Peptidase_S9_cat"/>
</dbReference>
<dbReference type="InParanoid" id="J4HXW0"/>
<accession>J4HXW0</accession>
<evidence type="ECO:0000313" key="4">
    <source>
        <dbReference type="Proteomes" id="UP000006352"/>
    </source>
</evidence>
<evidence type="ECO:0000256" key="1">
    <source>
        <dbReference type="ARBA" id="ARBA00022801"/>
    </source>
</evidence>
<dbReference type="SUPFAM" id="SSF53474">
    <property type="entry name" value="alpha/beta-Hydrolases"/>
    <property type="match status" value="1"/>
</dbReference>
<gene>
    <name evidence="3" type="ORF">FIBRA_05641</name>
</gene>
<dbReference type="STRING" id="599839.J4HXW0"/>
<keyword evidence="1" id="KW-0378">Hydrolase</keyword>
<protein>
    <recommendedName>
        <fullName evidence="2">Peptidase S9 prolyl oligopeptidase catalytic domain-containing protein</fullName>
    </recommendedName>
</protein>
<dbReference type="GO" id="GO:0006508">
    <property type="term" value="P:proteolysis"/>
    <property type="evidence" value="ECO:0007669"/>
    <property type="project" value="InterPro"/>
</dbReference>
<name>J4HXW0_9APHY</name>
<dbReference type="InterPro" id="IPR050300">
    <property type="entry name" value="GDXG_lipolytic_enzyme"/>
</dbReference>
<dbReference type="AlphaFoldDB" id="J4HXW0"/>
<dbReference type="GO" id="GO:0008236">
    <property type="term" value="F:serine-type peptidase activity"/>
    <property type="evidence" value="ECO:0007669"/>
    <property type="project" value="InterPro"/>
</dbReference>